<dbReference type="RefSeq" id="WP_055066919.1">
    <property type="nucleotide sequence ID" value="NZ_CP173697.1"/>
</dbReference>
<dbReference type="InterPro" id="IPR050484">
    <property type="entry name" value="Transf_Hexapept/Carb_Anhydrase"/>
</dbReference>
<dbReference type="CDD" id="cd04645">
    <property type="entry name" value="LbH_gamma_CA_like"/>
    <property type="match status" value="1"/>
</dbReference>
<evidence type="ECO:0000313" key="1">
    <source>
        <dbReference type="EMBL" id="CRL33049.1"/>
    </source>
</evidence>
<dbReference type="InterPro" id="IPR011004">
    <property type="entry name" value="Trimer_LpxA-like_sf"/>
</dbReference>
<dbReference type="GO" id="GO:0016740">
    <property type="term" value="F:transferase activity"/>
    <property type="evidence" value="ECO:0007669"/>
    <property type="project" value="UniProtKB-KW"/>
</dbReference>
<evidence type="ECO:0000313" key="2">
    <source>
        <dbReference type="Proteomes" id="UP000049979"/>
    </source>
</evidence>
<dbReference type="Proteomes" id="UP000049979">
    <property type="component" value="Unassembled WGS sequence"/>
</dbReference>
<dbReference type="OrthoDB" id="9803036at2"/>
<dbReference type="InterPro" id="IPR001451">
    <property type="entry name" value="Hexapep"/>
</dbReference>
<reference evidence="2" key="1">
    <citation type="submission" date="2015-05" db="EMBL/GenBank/DDBJ databases">
        <authorList>
            <consortium name="Pathogen Informatics"/>
        </authorList>
    </citation>
    <scope>NUCLEOTIDE SEQUENCE [LARGE SCALE GENOMIC DNA]</scope>
    <source>
        <strain evidence="2">M72</strain>
    </source>
</reference>
<dbReference type="AlphaFoldDB" id="A0A0M6WCQ9"/>
<keyword evidence="2" id="KW-1185">Reference proteome</keyword>
<sequence length="168" mass="17696">MIKTTGNIAASANIVKESVVMGDVSIGEDSTILFYAVLRGDDNKIIIGKGTNIQDNCTVHTSKVDPTMVGDYVTVGHNAILHGCTIGDNTLIGMGATVMNGSVIGKNCLIAAGSLVLEHQNIPDGSMVMGRPAKVTRALTEEEIAGLKESALSYIEEGKKLREEGYCL</sequence>
<proteinExistence type="predicted"/>
<dbReference type="SUPFAM" id="SSF51161">
    <property type="entry name" value="Trimeric LpxA-like enzymes"/>
    <property type="match status" value="1"/>
</dbReference>
<dbReference type="InterPro" id="IPR047324">
    <property type="entry name" value="LbH_gamma_CA-like"/>
</dbReference>
<dbReference type="STRING" id="301302.ERS852420_02560"/>
<dbReference type="Gene3D" id="2.160.10.10">
    <property type="entry name" value="Hexapeptide repeat proteins"/>
    <property type="match status" value="1"/>
</dbReference>
<protein>
    <submittedName>
        <fullName evidence="1">Putative acetyltransferase protein</fullName>
    </submittedName>
</protein>
<dbReference type="PANTHER" id="PTHR13061:SF29">
    <property type="entry name" value="GAMMA CARBONIC ANHYDRASE-LIKE 1, MITOCHONDRIAL-RELATED"/>
    <property type="match status" value="1"/>
</dbReference>
<gene>
    <name evidence="1" type="ORF">M72_01121</name>
</gene>
<accession>A0A0M6WCQ9</accession>
<dbReference type="Pfam" id="PF00132">
    <property type="entry name" value="Hexapep"/>
    <property type="match status" value="1"/>
</dbReference>
<name>A0A0M6WCQ9_9FIRM</name>
<keyword evidence="1" id="KW-0808">Transferase</keyword>
<dbReference type="PANTHER" id="PTHR13061">
    <property type="entry name" value="DYNACTIN SUBUNIT P25"/>
    <property type="match status" value="1"/>
</dbReference>
<dbReference type="EMBL" id="CVRR01000005">
    <property type="protein sequence ID" value="CRL33049.1"/>
    <property type="molecule type" value="Genomic_DNA"/>
</dbReference>
<organism evidence="1 2">
    <name type="scientific">Roseburia faecis</name>
    <dbReference type="NCBI Taxonomy" id="301302"/>
    <lineage>
        <taxon>Bacteria</taxon>
        <taxon>Bacillati</taxon>
        <taxon>Bacillota</taxon>
        <taxon>Clostridia</taxon>
        <taxon>Lachnospirales</taxon>
        <taxon>Lachnospiraceae</taxon>
        <taxon>Roseburia</taxon>
    </lineage>
</organism>